<name>A0ABY8VR42_9CORY</name>
<accession>A0ABY8VR42</accession>
<keyword evidence="1" id="KW-0812">Transmembrane</keyword>
<evidence type="ECO:0000313" key="2">
    <source>
        <dbReference type="EMBL" id="WIM70668.1"/>
    </source>
</evidence>
<keyword evidence="3" id="KW-1185">Reference proteome</keyword>
<sequence>MITTRKMGSGLAFTPEKDLALFAEMARKGKRLSGSTAIGQWRFEDAEPEDKVFELLYEADLDDDYAEMIRQSGWEQVYHVAGLHIFKADPGTISLHTNPESKRAELTRQQRWSLKLALVFLVVLAAMAWIVTLVQLPDWVEVLMIWVPMVPFIYTFFPFVGYSWKLWRM</sequence>
<evidence type="ECO:0000313" key="3">
    <source>
        <dbReference type="Proteomes" id="UP001238805"/>
    </source>
</evidence>
<feature type="transmembrane region" description="Helical" evidence="1">
    <location>
        <begin position="143"/>
        <end position="164"/>
    </location>
</feature>
<organism evidence="2 3">
    <name type="scientific">Corynebacterium suedekumii</name>
    <dbReference type="NCBI Taxonomy" id="3049801"/>
    <lineage>
        <taxon>Bacteria</taxon>
        <taxon>Bacillati</taxon>
        <taxon>Actinomycetota</taxon>
        <taxon>Actinomycetes</taxon>
        <taxon>Mycobacteriales</taxon>
        <taxon>Corynebacteriaceae</taxon>
        <taxon>Corynebacterium</taxon>
    </lineage>
</organism>
<dbReference type="InterPro" id="IPR021359">
    <property type="entry name" value="DUF2812"/>
</dbReference>
<evidence type="ECO:0000256" key="1">
    <source>
        <dbReference type="SAM" id="Phobius"/>
    </source>
</evidence>
<gene>
    <name evidence="2" type="ORF">QP029_02215</name>
</gene>
<dbReference type="Proteomes" id="UP001238805">
    <property type="component" value="Chromosome"/>
</dbReference>
<dbReference type="Pfam" id="PF11193">
    <property type="entry name" value="DUF2812"/>
    <property type="match status" value="1"/>
</dbReference>
<dbReference type="RefSeq" id="WP_284875250.1">
    <property type="nucleotide sequence ID" value="NZ_CP126970.1"/>
</dbReference>
<feature type="transmembrane region" description="Helical" evidence="1">
    <location>
        <begin position="112"/>
        <end position="131"/>
    </location>
</feature>
<reference evidence="2 3" key="1">
    <citation type="submission" date="2023-05" db="EMBL/GenBank/DDBJ databases">
        <title>Corynebacterium suedekumii sp. nov. and Corynebacterium breve sp. nov. isolated from raw cow's milk.</title>
        <authorList>
            <person name="Baer M.K."/>
            <person name="Mehl L."/>
            <person name="Hellmuth R."/>
            <person name="Marke G."/>
            <person name="Lipski A."/>
        </authorList>
    </citation>
    <scope>NUCLEOTIDE SEQUENCE [LARGE SCALE GENOMIC DNA]</scope>
    <source>
        <strain evidence="2 3">LM112</strain>
    </source>
</reference>
<protein>
    <submittedName>
        <fullName evidence="2">DUF2812 domain-containing protein</fullName>
    </submittedName>
</protein>
<keyword evidence="1" id="KW-0472">Membrane</keyword>
<proteinExistence type="predicted"/>
<keyword evidence="1" id="KW-1133">Transmembrane helix</keyword>
<dbReference type="EMBL" id="CP126970">
    <property type="protein sequence ID" value="WIM70668.1"/>
    <property type="molecule type" value="Genomic_DNA"/>
</dbReference>